<keyword evidence="2" id="KW-0808">Transferase</keyword>
<name>I4AIQ9_BERLS</name>
<evidence type="ECO:0000259" key="1">
    <source>
        <dbReference type="PROSITE" id="PS50146"/>
    </source>
</evidence>
<dbReference type="PATRIC" id="fig|880071.3.peg.1393"/>
<protein>
    <submittedName>
        <fullName evidence="2">Sphingosine/diacylglycerol kinase-like enzyme</fullName>
    </submittedName>
</protein>
<dbReference type="GO" id="GO:0016301">
    <property type="term" value="F:kinase activity"/>
    <property type="evidence" value="ECO:0007669"/>
    <property type="project" value="UniProtKB-KW"/>
</dbReference>
<dbReference type="Pfam" id="PF00781">
    <property type="entry name" value="DAGK_cat"/>
    <property type="match status" value="1"/>
</dbReference>
<dbReference type="Gene3D" id="2.60.200.40">
    <property type="match status" value="1"/>
</dbReference>
<dbReference type="Pfam" id="PF19279">
    <property type="entry name" value="YegS_C"/>
    <property type="match status" value="1"/>
</dbReference>
<dbReference type="eggNOG" id="COG1597">
    <property type="taxonomic scope" value="Bacteria"/>
</dbReference>
<evidence type="ECO:0000313" key="2">
    <source>
        <dbReference type="EMBL" id="AFM03844.1"/>
    </source>
</evidence>
<dbReference type="PANTHER" id="PTHR30492">
    <property type="entry name" value="METHYLGLYOXAL SYNTHASE"/>
    <property type="match status" value="1"/>
</dbReference>
<evidence type="ECO:0000313" key="3">
    <source>
        <dbReference type="Proteomes" id="UP000006054"/>
    </source>
</evidence>
<gene>
    <name evidence="2" type="ordered locus">Fleli_1416</name>
</gene>
<feature type="domain" description="DAGKc" evidence="1">
    <location>
        <begin position="1"/>
        <end position="133"/>
    </location>
</feature>
<dbReference type="KEGG" id="fli:Fleli_1416"/>
<dbReference type="SMART" id="SM00046">
    <property type="entry name" value="DAGKc"/>
    <property type="match status" value="1"/>
</dbReference>
<dbReference type="InterPro" id="IPR017438">
    <property type="entry name" value="ATP-NAD_kinase_N"/>
</dbReference>
<dbReference type="HOGENOM" id="CLU_045532_1_2_10"/>
<dbReference type="InterPro" id="IPR001206">
    <property type="entry name" value="Diacylglycerol_kinase_cat_dom"/>
</dbReference>
<dbReference type="STRING" id="880071.Fleli_1416"/>
<dbReference type="GO" id="GO:0019242">
    <property type="term" value="P:methylglyoxal biosynthetic process"/>
    <property type="evidence" value="ECO:0007669"/>
    <property type="project" value="InterPro"/>
</dbReference>
<dbReference type="Proteomes" id="UP000006054">
    <property type="component" value="Chromosome"/>
</dbReference>
<accession>I4AIQ9</accession>
<dbReference type="PROSITE" id="PS50146">
    <property type="entry name" value="DAGK"/>
    <property type="match status" value="1"/>
</dbReference>
<proteinExistence type="predicted"/>
<dbReference type="EMBL" id="CP003345">
    <property type="protein sequence ID" value="AFM03844.1"/>
    <property type="molecule type" value="Genomic_DNA"/>
</dbReference>
<keyword evidence="2" id="KW-0418">Kinase</keyword>
<dbReference type="PANTHER" id="PTHR30492:SF0">
    <property type="entry name" value="METHYLGLYOXAL SYNTHASE"/>
    <property type="match status" value="1"/>
</dbReference>
<reference evidence="3" key="1">
    <citation type="submission" date="2012-06" db="EMBL/GenBank/DDBJ databases">
        <title>The complete genome of Flexibacter litoralis DSM 6794.</title>
        <authorList>
            <person name="Lucas S."/>
            <person name="Copeland A."/>
            <person name="Lapidus A."/>
            <person name="Glavina del Rio T."/>
            <person name="Dalin E."/>
            <person name="Tice H."/>
            <person name="Bruce D."/>
            <person name="Goodwin L."/>
            <person name="Pitluck S."/>
            <person name="Peters L."/>
            <person name="Ovchinnikova G."/>
            <person name="Lu M."/>
            <person name="Kyrpides N."/>
            <person name="Mavromatis K."/>
            <person name="Ivanova N."/>
            <person name="Brettin T."/>
            <person name="Detter J.C."/>
            <person name="Han C."/>
            <person name="Larimer F."/>
            <person name="Land M."/>
            <person name="Hauser L."/>
            <person name="Markowitz V."/>
            <person name="Cheng J.-F."/>
            <person name="Hugenholtz P."/>
            <person name="Woyke T."/>
            <person name="Wu D."/>
            <person name="Spring S."/>
            <person name="Lang E."/>
            <person name="Kopitz M."/>
            <person name="Brambilla E."/>
            <person name="Klenk H.-P."/>
            <person name="Eisen J.A."/>
        </authorList>
    </citation>
    <scope>NUCLEOTIDE SEQUENCE [LARGE SCALE GENOMIC DNA]</scope>
    <source>
        <strain evidence="3">ATCC 23117 / DSM 6794 / NBRC 15988 / NCIMB 1366 / Sio-4</strain>
    </source>
</reference>
<dbReference type="OrthoDB" id="9786026at2"/>
<dbReference type="InterPro" id="IPR045540">
    <property type="entry name" value="YegS/DAGK_C"/>
</dbReference>
<dbReference type="AlphaFoldDB" id="I4AIQ9"/>
<dbReference type="InterPro" id="IPR004363">
    <property type="entry name" value="Methylgl_synth"/>
</dbReference>
<sequence length="292" mass="32802">MTNQSILLIINPLAGGTEKDTELQIIKNYVENQNYKFISYKGTGNQQHDKKQIIEHYQKYNPQKILIAGGDGTVKFVIETLFDKNVVFGILPMGSANGLAKDLDLPSDIIECLKIALKNNFKTIDNILINGMKSFHLSDLGLNAELIKNYHKSKIHGKLGYFLQMFPTILESQDPFNARITTPDTQIVTQARVILIANSSKYGTGVIVNPTGKIDDDIFEIVIFRNLDLLLILKILFGYLPLEDEAIEIIKTKKATIQTDIPISFQIDGEFCGEVRKLDIEMDTQKVKIATP</sequence>
<dbReference type="GO" id="GO:0005829">
    <property type="term" value="C:cytosol"/>
    <property type="evidence" value="ECO:0007669"/>
    <property type="project" value="TreeGrafter"/>
</dbReference>
<dbReference type="Gene3D" id="3.40.50.10330">
    <property type="entry name" value="Probable inorganic polyphosphate/atp-NAD kinase, domain 1"/>
    <property type="match status" value="1"/>
</dbReference>
<dbReference type="GO" id="GO:0008929">
    <property type="term" value="F:methylglyoxal synthase activity"/>
    <property type="evidence" value="ECO:0007669"/>
    <property type="project" value="InterPro"/>
</dbReference>
<dbReference type="SUPFAM" id="SSF111331">
    <property type="entry name" value="NAD kinase/diacylglycerol kinase-like"/>
    <property type="match status" value="1"/>
</dbReference>
<organism evidence="2 3">
    <name type="scientific">Bernardetia litoralis (strain ATCC 23117 / DSM 6794 / NBRC 15988 / NCIMB 1366 / Fx l1 / Sio-4)</name>
    <name type="common">Flexibacter litoralis</name>
    <dbReference type="NCBI Taxonomy" id="880071"/>
    <lineage>
        <taxon>Bacteria</taxon>
        <taxon>Pseudomonadati</taxon>
        <taxon>Bacteroidota</taxon>
        <taxon>Cytophagia</taxon>
        <taxon>Cytophagales</taxon>
        <taxon>Bernardetiaceae</taxon>
        <taxon>Bernardetia</taxon>
    </lineage>
</organism>
<keyword evidence="3" id="KW-1185">Reference proteome</keyword>
<dbReference type="InterPro" id="IPR016064">
    <property type="entry name" value="NAD/diacylglycerol_kinase_sf"/>
</dbReference>
<dbReference type="RefSeq" id="WP_014797301.1">
    <property type="nucleotide sequence ID" value="NC_018018.1"/>
</dbReference>